<comment type="function">
    <text evidence="6">Binds mRNA; thus facilitating recognition of the initiation point. It is needed to translate mRNA with a short Shine-Dalgarno (SD) purine-rich sequence.</text>
</comment>
<dbReference type="GO" id="GO:0005840">
    <property type="term" value="C:ribosome"/>
    <property type="evidence" value="ECO:0007669"/>
    <property type="project" value="UniProtKB-KW"/>
</dbReference>
<name>A0A7V8NRN5_9BACT</name>
<dbReference type="InterPro" id="IPR003029">
    <property type="entry name" value="S1_domain"/>
</dbReference>
<reference evidence="11" key="1">
    <citation type="submission" date="2020-06" db="EMBL/GenBank/DDBJ databases">
        <title>Legume-microbial interactions unlock mineral nutrients during tropical forest succession.</title>
        <authorList>
            <person name="Epihov D.Z."/>
        </authorList>
    </citation>
    <scope>NUCLEOTIDE SEQUENCE [LARGE SCALE GENOMIC DNA]</scope>
    <source>
        <strain evidence="11">Pan2503</strain>
    </source>
</reference>
<keyword evidence="2" id="KW-0677">Repeat</keyword>
<feature type="domain" description="S1 motif" evidence="10">
    <location>
        <begin position="178"/>
        <end position="261"/>
    </location>
</feature>
<proteinExistence type="inferred from homology"/>
<evidence type="ECO:0000256" key="6">
    <source>
        <dbReference type="ARBA" id="ARBA00025604"/>
    </source>
</evidence>
<comment type="caution">
    <text evidence="11">The sequence shown here is derived from an EMBL/GenBank/DDBJ whole genome shotgun (WGS) entry which is preliminary data.</text>
</comment>
<evidence type="ECO:0000256" key="2">
    <source>
        <dbReference type="ARBA" id="ARBA00022737"/>
    </source>
</evidence>
<dbReference type="InterPro" id="IPR035104">
    <property type="entry name" value="Ribosomal_protein_S1-like"/>
</dbReference>
<evidence type="ECO:0000256" key="8">
    <source>
        <dbReference type="ARBA" id="ARBA00035517"/>
    </source>
</evidence>
<dbReference type="SMART" id="SM00316">
    <property type="entry name" value="S1"/>
    <property type="match status" value="3"/>
</dbReference>
<evidence type="ECO:0000256" key="3">
    <source>
        <dbReference type="ARBA" id="ARBA00022884"/>
    </source>
</evidence>
<dbReference type="PRINTS" id="PR00681">
    <property type="entry name" value="RIBOSOMALS1"/>
</dbReference>
<evidence type="ECO:0000256" key="1">
    <source>
        <dbReference type="ARBA" id="ARBA00006767"/>
    </source>
</evidence>
<protein>
    <recommendedName>
        <fullName evidence="7">Small ribosomal subunit protein bS1</fullName>
    </recommendedName>
    <alternativeName>
        <fullName evidence="8">30S ribosomal protein S1</fullName>
    </alternativeName>
</protein>
<feature type="non-terminal residue" evidence="11">
    <location>
        <position position="1"/>
    </location>
</feature>
<dbReference type="Gene3D" id="2.40.50.140">
    <property type="entry name" value="Nucleic acid-binding proteins"/>
    <property type="match status" value="3"/>
</dbReference>
<keyword evidence="5" id="KW-0687">Ribonucleoprotein</keyword>
<dbReference type="GO" id="GO:0003735">
    <property type="term" value="F:structural constituent of ribosome"/>
    <property type="evidence" value="ECO:0007669"/>
    <property type="project" value="TreeGrafter"/>
</dbReference>
<feature type="domain" description="S1 motif" evidence="10">
    <location>
        <begin position="92"/>
        <end position="162"/>
    </location>
</feature>
<dbReference type="EMBL" id="JACDQQ010001448">
    <property type="protein sequence ID" value="MBA0086304.1"/>
    <property type="molecule type" value="Genomic_DNA"/>
</dbReference>
<dbReference type="FunFam" id="2.40.50.140:FF:000103">
    <property type="entry name" value="protein RRP5 homolog"/>
    <property type="match status" value="1"/>
</dbReference>
<evidence type="ECO:0000259" key="10">
    <source>
        <dbReference type="PROSITE" id="PS50126"/>
    </source>
</evidence>
<keyword evidence="4" id="KW-0689">Ribosomal protein</keyword>
<sequence>KYPAGGKVQGKIVGIVDYGVFVELEQGIEGLVHVSEMSWNKKIQHPSKVVKVGEVVDVVVLDIKPSDRRVSLGMKQAQPDPWLLTAEKYPVGTVITGKVRNIAEFGAFVEIEEGFDGLVHVGDVSWTGRVKNPHEVFKKGEPVTAKVLKIDVENRRVSLGIKQVNDIWGDWFKQHKVGQIVKGKVSRIATFGAFVELGENIEALCHNTEIEDRRRREEGMGGYRPTTGPLKSAGPLEPGKEYDFKIIKISPDTRRIGLSYRAAVKQLERKEIEQYRSSSKSSSTATIGDALKSKLSAR</sequence>
<evidence type="ECO:0000313" key="12">
    <source>
        <dbReference type="Proteomes" id="UP000567293"/>
    </source>
</evidence>
<keyword evidence="12" id="KW-1185">Reference proteome</keyword>
<dbReference type="InterPro" id="IPR050437">
    <property type="entry name" value="Ribos_protein_bS1-like"/>
</dbReference>
<feature type="domain" description="S1 motif" evidence="10">
    <location>
        <begin position="5"/>
        <end position="75"/>
    </location>
</feature>
<organism evidence="11 12">
    <name type="scientific">Candidatus Acidiferrum panamense</name>
    <dbReference type="NCBI Taxonomy" id="2741543"/>
    <lineage>
        <taxon>Bacteria</taxon>
        <taxon>Pseudomonadati</taxon>
        <taxon>Acidobacteriota</taxon>
        <taxon>Terriglobia</taxon>
        <taxon>Candidatus Acidiferrales</taxon>
        <taxon>Candidatus Acidiferrum</taxon>
    </lineage>
</organism>
<feature type="region of interest" description="Disordered" evidence="9">
    <location>
        <begin position="213"/>
        <end position="235"/>
    </location>
</feature>
<dbReference type="PANTHER" id="PTHR10724">
    <property type="entry name" value="30S RIBOSOMAL PROTEIN S1"/>
    <property type="match status" value="1"/>
</dbReference>
<evidence type="ECO:0000313" key="11">
    <source>
        <dbReference type="EMBL" id="MBA0086304.1"/>
    </source>
</evidence>
<dbReference type="InterPro" id="IPR012340">
    <property type="entry name" value="NA-bd_OB-fold"/>
</dbReference>
<dbReference type="FunFam" id="2.40.50.140:FF:000011">
    <property type="entry name" value="30S ribosomal protein S1"/>
    <property type="match status" value="1"/>
</dbReference>
<dbReference type="AlphaFoldDB" id="A0A7V8NRN5"/>
<evidence type="ECO:0000256" key="9">
    <source>
        <dbReference type="SAM" id="MobiDB-lite"/>
    </source>
</evidence>
<evidence type="ECO:0000256" key="7">
    <source>
        <dbReference type="ARBA" id="ARBA00035293"/>
    </source>
</evidence>
<feature type="region of interest" description="Disordered" evidence="9">
    <location>
        <begin position="273"/>
        <end position="298"/>
    </location>
</feature>
<dbReference type="GO" id="GO:1990904">
    <property type="term" value="C:ribonucleoprotein complex"/>
    <property type="evidence" value="ECO:0007669"/>
    <property type="project" value="UniProtKB-KW"/>
</dbReference>
<keyword evidence="3" id="KW-0694">RNA-binding</keyword>
<accession>A0A7V8NRN5</accession>
<evidence type="ECO:0000256" key="4">
    <source>
        <dbReference type="ARBA" id="ARBA00022980"/>
    </source>
</evidence>
<dbReference type="GO" id="GO:0006412">
    <property type="term" value="P:translation"/>
    <property type="evidence" value="ECO:0007669"/>
    <property type="project" value="TreeGrafter"/>
</dbReference>
<comment type="similarity">
    <text evidence="1">Belongs to the bacterial ribosomal protein bS1 family.</text>
</comment>
<dbReference type="GO" id="GO:0003729">
    <property type="term" value="F:mRNA binding"/>
    <property type="evidence" value="ECO:0007669"/>
    <property type="project" value="TreeGrafter"/>
</dbReference>
<dbReference type="PROSITE" id="PS50126">
    <property type="entry name" value="S1"/>
    <property type="match status" value="3"/>
</dbReference>
<dbReference type="PANTHER" id="PTHR10724:SF7">
    <property type="entry name" value="SMALL RIBOSOMAL SUBUNIT PROTEIN BS1C"/>
    <property type="match status" value="1"/>
</dbReference>
<dbReference type="SUPFAM" id="SSF50249">
    <property type="entry name" value="Nucleic acid-binding proteins"/>
    <property type="match status" value="3"/>
</dbReference>
<dbReference type="Proteomes" id="UP000567293">
    <property type="component" value="Unassembled WGS sequence"/>
</dbReference>
<gene>
    <name evidence="11" type="ORF">HRJ53_15085</name>
</gene>
<dbReference type="Pfam" id="PF00575">
    <property type="entry name" value="S1"/>
    <property type="match status" value="3"/>
</dbReference>
<evidence type="ECO:0000256" key="5">
    <source>
        <dbReference type="ARBA" id="ARBA00023274"/>
    </source>
</evidence>